<keyword evidence="2" id="KW-1185">Reference proteome</keyword>
<dbReference type="RefSeq" id="WP_223823746.1">
    <property type="nucleotide sequence ID" value="NZ_CAWNJE010000007.1"/>
</dbReference>
<sequence length="56" mass="6426">MHIANPLQRSFTTAHTRSLIDLEIEMAEALIKKNGIAFPDYIFEKCYIAALKFILN</sequence>
<evidence type="ECO:0000313" key="1">
    <source>
        <dbReference type="EMBL" id="PCS21573.1"/>
    </source>
</evidence>
<dbReference type="AlphaFoldDB" id="A0A2A5T086"/>
<gene>
    <name evidence="1" type="ORF">BTN49_2822</name>
</gene>
<evidence type="ECO:0000313" key="2">
    <source>
        <dbReference type="Proteomes" id="UP000219020"/>
    </source>
</evidence>
<accession>A0A2A5T086</accession>
<reference evidence="2" key="1">
    <citation type="submission" date="2017-04" db="EMBL/GenBank/DDBJ databases">
        <title>Genome evolution of the luminous symbionts of deep sea anglerfish.</title>
        <authorList>
            <person name="Hendry T.A."/>
        </authorList>
    </citation>
    <scope>NUCLEOTIDE SEQUENCE [LARGE SCALE GENOMIC DNA]</scope>
</reference>
<comment type="caution">
    <text evidence="1">The sequence shown here is derived from an EMBL/GenBank/DDBJ whole genome shotgun (WGS) entry which is preliminary data.</text>
</comment>
<dbReference type="GeneID" id="66952428"/>
<organism evidence="1 2">
    <name type="scientific">Candidatus Enterovibrio escicola</name>
    <dbReference type="NCBI Taxonomy" id="1927127"/>
    <lineage>
        <taxon>Bacteria</taxon>
        <taxon>Pseudomonadati</taxon>
        <taxon>Pseudomonadota</taxon>
        <taxon>Gammaproteobacteria</taxon>
        <taxon>Vibrionales</taxon>
        <taxon>Vibrionaceae</taxon>
        <taxon>Enterovibrio</taxon>
    </lineage>
</organism>
<protein>
    <submittedName>
        <fullName evidence="1">Uncharacterized protein</fullName>
    </submittedName>
</protein>
<name>A0A2A5T086_9GAMM</name>
<proteinExistence type="predicted"/>
<dbReference type="Proteomes" id="UP000219020">
    <property type="component" value="Unassembled WGS sequence"/>
</dbReference>
<dbReference type="EMBL" id="NBYY01000033">
    <property type="protein sequence ID" value="PCS21573.1"/>
    <property type="molecule type" value="Genomic_DNA"/>
</dbReference>